<evidence type="ECO:0000313" key="1">
    <source>
        <dbReference type="EMBL" id="GEQ23419.1"/>
    </source>
</evidence>
<organism evidence="2 3">
    <name type="scientific">Clostridium butyricum</name>
    <dbReference type="NCBI Taxonomy" id="1492"/>
    <lineage>
        <taxon>Bacteria</taxon>
        <taxon>Bacillati</taxon>
        <taxon>Bacillota</taxon>
        <taxon>Clostridia</taxon>
        <taxon>Eubacteriales</taxon>
        <taxon>Clostridiaceae</taxon>
        <taxon>Clostridium</taxon>
    </lineage>
</organism>
<evidence type="ECO:0000313" key="3">
    <source>
        <dbReference type="Proteomes" id="UP000238081"/>
    </source>
</evidence>
<protein>
    <submittedName>
        <fullName evidence="2">Uncharacterized protein</fullName>
    </submittedName>
</protein>
<reference evidence="1 4" key="2">
    <citation type="submission" date="2019-07" db="EMBL/GenBank/DDBJ databases">
        <title>Whole genome shotgun sequence of Clostridium butyricum NBRC 3858.</title>
        <authorList>
            <person name="Hosoyama A."/>
            <person name="Uohara A."/>
            <person name="Ohji S."/>
            <person name="Ichikawa N."/>
        </authorList>
    </citation>
    <scope>NUCLEOTIDE SEQUENCE [LARGE SCALE GENOMIC DNA]</scope>
    <source>
        <strain evidence="1 4">NBRC 3858</strain>
    </source>
</reference>
<dbReference type="RefSeq" id="WP_002580085.1">
    <property type="nucleotide sequence ID" value="NZ_BKBB01000001.1"/>
</dbReference>
<proteinExistence type="predicted"/>
<sequence length="66" mass="7822">MKRARIDDVKDAIRDLPVDKQKNVMLIAKTHGVTTRFVDMINDPEYEKNRSVDSWIQKYIDELKET</sequence>
<evidence type="ECO:0000313" key="4">
    <source>
        <dbReference type="Proteomes" id="UP000321089"/>
    </source>
</evidence>
<dbReference type="Proteomes" id="UP000321089">
    <property type="component" value="Unassembled WGS sequence"/>
</dbReference>
<comment type="caution">
    <text evidence="2">The sequence shown here is derived from an EMBL/GenBank/DDBJ whole genome shotgun (WGS) entry which is preliminary data.</text>
</comment>
<dbReference type="AlphaFoldDB" id="A0A0A6PVB8"/>
<dbReference type="EMBL" id="LRDH01000114">
    <property type="protein sequence ID" value="PPV14021.1"/>
    <property type="molecule type" value="Genomic_DNA"/>
</dbReference>
<accession>A0A0A6PVB8</accession>
<gene>
    <name evidence="2" type="ORF">AWN73_15305</name>
    <name evidence="1" type="ORF">CBU02nite_39250</name>
</gene>
<evidence type="ECO:0000313" key="2">
    <source>
        <dbReference type="EMBL" id="PPV14021.1"/>
    </source>
</evidence>
<reference evidence="2 3" key="1">
    <citation type="submission" date="2016-01" db="EMBL/GenBank/DDBJ databases">
        <title>Characterization of the Clostridium difficile lineages that are prevalent in Hong Kong and China.</title>
        <authorList>
            <person name="Kwok J.S.-L."/>
            <person name="Lam W.-Y."/>
            <person name="Ip M."/>
            <person name="Chan T.-F."/>
            <person name="Hawkey P.M."/>
            <person name="Tsui S.K.-W."/>
        </authorList>
    </citation>
    <scope>NUCLEOTIDE SEQUENCE [LARGE SCALE GENOMIC DNA]</scope>
    <source>
        <strain evidence="2 3">300064</strain>
    </source>
</reference>
<dbReference type="Proteomes" id="UP000238081">
    <property type="component" value="Unassembled WGS sequence"/>
</dbReference>
<dbReference type="EMBL" id="BKBC01000113">
    <property type="protein sequence ID" value="GEQ23419.1"/>
    <property type="molecule type" value="Genomic_DNA"/>
</dbReference>
<name>A0A0A6PVB8_CLOBU</name>